<evidence type="ECO:0000256" key="2">
    <source>
        <dbReference type="ARBA" id="ARBA00022475"/>
    </source>
</evidence>
<sequence length="225" mass="25108">MFNLWGITIHWYGIILGLGVWVGMEIALRSFPKIRKEIEEAFLWALTFGVVGARLYHVVDYWNRYYQHNPGKILVVWEGGLGIWGAVLGATLGVFLYGYFKKKNVWPILEALAIGAPVAQAIGRLGNWVNGELYGRNGEPLFACEALLNLSLFIILLILRKKKACSGKLLGVYLIGYGVIRILLEGLRPNEIIWRIGGVPMAMIFGAIAISLGLLVIIPIYHKKS</sequence>
<dbReference type="UniPathway" id="UPA00664"/>
<evidence type="ECO:0000256" key="6">
    <source>
        <dbReference type="ARBA" id="ARBA00023136"/>
    </source>
</evidence>
<evidence type="ECO:0000313" key="9">
    <source>
        <dbReference type="Proteomes" id="UP000034172"/>
    </source>
</evidence>
<evidence type="ECO:0000256" key="4">
    <source>
        <dbReference type="ARBA" id="ARBA00022692"/>
    </source>
</evidence>
<keyword evidence="5 7" id="KW-1133">Transmembrane helix</keyword>
<dbReference type="GO" id="GO:0008961">
    <property type="term" value="F:phosphatidylglycerol-prolipoprotein diacylglyceryl transferase activity"/>
    <property type="evidence" value="ECO:0007669"/>
    <property type="project" value="UniProtKB-UniRule"/>
</dbReference>
<dbReference type="HAMAP" id="MF_01147">
    <property type="entry name" value="Lgt"/>
    <property type="match status" value="1"/>
</dbReference>
<protein>
    <recommendedName>
        <fullName evidence="7">Phosphatidylglycerol--prolipoprotein diacylglyceryl transferase</fullName>
        <ecNumber evidence="7">2.5.1.145</ecNumber>
    </recommendedName>
</protein>
<evidence type="ECO:0000256" key="5">
    <source>
        <dbReference type="ARBA" id="ARBA00022989"/>
    </source>
</evidence>
<comment type="function">
    <text evidence="7">Catalyzes the transfer of the diacylglyceryl group from phosphatidylglycerol to the sulfhydryl group of the N-terminal cysteine of a prolipoprotein, the first step in the formation of mature lipoproteins.</text>
</comment>
<dbReference type="GO" id="GO:0042158">
    <property type="term" value="P:lipoprotein biosynthetic process"/>
    <property type="evidence" value="ECO:0007669"/>
    <property type="project" value="UniProtKB-UniRule"/>
</dbReference>
<feature type="transmembrane region" description="Helical" evidence="7">
    <location>
        <begin position="79"/>
        <end position="100"/>
    </location>
</feature>
<keyword evidence="3 7" id="KW-0808">Transferase</keyword>
<comment type="subcellular location">
    <subcellularLocation>
        <location evidence="7">Cell membrane</location>
        <topology evidence="7">Multi-pass membrane protein</topology>
    </subcellularLocation>
</comment>
<dbReference type="InterPro" id="IPR001640">
    <property type="entry name" value="Lgt"/>
</dbReference>
<feature type="transmembrane region" description="Helical" evidence="7">
    <location>
        <begin position="41"/>
        <end position="59"/>
    </location>
</feature>
<dbReference type="Pfam" id="PF01790">
    <property type="entry name" value="LGT"/>
    <property type="match status" value="1"/>
</dbReference>
<dbReference type="PANTHER" id="PTHR30589:SF0">
    <property type="entry name" value="PHOSPHATIDYLGLYCEROL--PROLIPOPROTEIN DIACYLGLYCERYL TRANSFERASE"/>
    <property type="match status" value="1"/>
</dbReference>
<evidence type="ECO:0000256" key="3">
    <source>
        <dbReference type="ARBA" id="ARBA00022679"/>
    </source>
</evidence>
<comment type="pathway">
    <text evidence="7">Protein modification; lipoprotein biosynthesis (diacylglyceryl transfer).</text>
</comment>
<dbReference type="EC" id="2.5.1.145" evidence="7"/>
<keyword evidence="4 7" id="KW-0812">Transmembrane</keyword>
<evidence type="ECO:0000256" key="7">
    <source>
        <dbReference type="HAMAP-Rule" id="MF_01147"/>
    </source>
</evidence>
<comment type="catalytic activity">
    <reaction evidence="7">
        <text>L-cysteinyl-[prolipoprotein] + a 1,2-diacyl-sn-glycero-3-phospho-(1'-sn-glycerol) = an S-1,2-diacyl-sn-glyceryl-L-cysteinyl-[prolipoprotein] + sn-glycerol 1-phosphate + H(+)</text>
        <dbReference type="Rhea" id="RHEA:56712"/>
        <dbReference type="Rhea" id="RHEA-COMP:14679"/>
        <dbReference type="Rhea" id="RHEA-COMP:14680"/>
        <dbReference type="ChEBI" id="CHEBI:15378"/>
        <dbReference type="ChEBI" id="CHEBI:29950"/>
        <dbReference type="ChEBI" id="CHEBI:57685"/>
        <dbReference type="ChEBI" id="CHEBI:64716"/>
        <dbReference type="ChEBI" id="CHEBI:140658"/>
        <dbReference type="EC" id="2.5.1.145"/>
    </reaction>
</comment>
<organism evidence="8 9">
    <name type="scientific">Candidatus Collierbacteria bacterium GW2011_GWC2_44_18</name>
    <dbReference type="NCBI Taxonomy" id="1618392"/>
    <lineage>
        <taxon>Bacteria</taxon>
        <taxon>Candidatus Collieribacteriota</taxon>
    </lineage>
</organism>
<comment type="caution">
    <text evidence="8">The sequence shown here is derived from an EMBL/GenBank/DDBJ whole genome shotgun (WGS) entry which is preliminary data.</text>
</comment>
<dbReference type="Proteomes" id="UP000034172">
    <property type="component" value="Unassembled WGS sequence"/>
</dbReference>
<dbReference type="AlphaFoldDB" id="A0A0G1HPU8"/>
<reference evidence="8 9" key="1">
    <citation type="journal article" date="2015" name="Nature">
        <title>rRNA introns, odd ribosomes, and small enigmatic genomes across a large radiation of phyla.</title>
        <authorList>
            <person name="Brown C.T."/>
            <person name="Hug L.A."/>
            <person name="Thomas B.C."/>
            <person name="Sharon I."/>
            <person name="Castelle C.J."/>
            <person name="Singh A."/>
            <person name="Wilkins M.J."/>
            <person name="Williams K.H."/>
            <person name="Banfield J.F."/>
        </authorList>
    </citation>
    <scope>NUCLEOTIDE SEQUENCE [LARGE SCALE GENOMIC DNA]</scope>
</reference>
<feature type="transmembrane region" description="Helical" evidence="7">
    <location>
        <begin position="12"/>
        <end position="29"/>
    </location>
</feature>
<dbReference type="EMBL" id="LCIE01000014">
    <property type="protein sequence ID" value="KKT48965.1"/>
    <property type="molecule type" value="Genomic_DNA"/>
</dbReference>
<keyword evidence="6 7" id="KW-0472">Membrane</keyword>
<keyword evidence="2 7" id="KW-1003">Cell membrane</keyword>
<dbReference type="PROSITE" id="PS01311">
    <property type="entry name" value="LGT"/>
    <property type="match status" value="1"/>
</dbReference>
<comment type="similarity">
    <text evidence="1 7">Belongs to the Lgt family.</text>
</comment>
<gene>
    <name evidence="7" type="primary">lgt</name>
    <name evidence="8" type="ORF">UW41_C0014G0009</name>
</gene>
<dbReference type="GO" id="GO:0005886">
    <property type="term" value="C:plasma membrane"/>
    <property type="evidence" value="ECO:0007669"/>
    <property type="project" value="UniProtKB-SubCell"/>
</dbReference>
<feature type="transmembrane region" description="Helical" evidence="7">
    <location>
        <begin position="166"/>
        <end position="184"/>
    </location>
</feature>
<dbReference type="PANTHER" id="PTHR30589">
    <property type="entry name" value="PROLIPOPROTEIN DIACYLGLYCERYL TRANSFERASE"/>
    <property type="match status" value="1"/>
</dbReference>
<evidence type="ECO:0000313" key="8">
    <source>
        <dbReference type="EMBL" id="KKT48965.1"/>
    </source>
</evidence>
<name>A0A0G1HPU8_9BACT</name>
<feature type="transmembrane region" description="Helical" evidence="7">
    <location>
        <begin position="140"/>
        <end position="159"/>
    </location>
</feature>
<dbReference type="STRING" id="1618392.UW41_C0014G0009"/>
<evidence type="ECO:0000256" key="1">
    <source>
        <dbReference type="ARBA" id="ARBA00007150"/>
    </source>
</evidence>
<keyword evidence="8" id="KW-0449">Lipoprotein</keyword>
<proteinExistence type="inferred from homology"/>
<dbReference type="PATRIC" id="fig|1618392.3.peg.614"/>
<feature type="transmembrane region" description="Helical" evidence="7">
    <location>
        <begin position="196"/>
        <end position="221"/>
    </location>
</feature>
<feature type="transmembrane region" description="Helical" evidence="7">
    <location>
        <begin position="107"/>
        <end position="128"/>
    </location>
</feature>
<accession>A0A0G1HPU8</accession>
<feature type="binding site" evidence="7">
    <location>
        <position position="124"/>
    </location>
    <ligand>
        <name>a 1,2-diacyl-sn-glycero-3-phospho-(1'-sn-glycerol)</name>
        <dbReference type="ChEBI" id="CHEBI:64716"/>
    </ligand>
</feature>